<dbReference type="STRING" id="160454.RV10_GL003266"/>
<sequence length="139" mass="16164">MGEDPALAYTEKERLLLRKAAIFLIVVKKQYNERDEWRNEMKAKDLLAALQVDADDSFNNLSTMMYVYADSKEKPVNRLVVDKATDEIIIRQDPKQPALTTKEFVTTLNRYKEADLYLLGEEKRLIYGYRLIKDGIVIS</sequence>
<gene>
    <name evidence="1" type="ORF">UAU_02740</name>
</gene>
<reference evidence="1 2" key="1">
    <citation type="submission" date="2013-02" db="EMBL/GenBank/DDBJ databases">
        <title>The Genome Sequence of Enterococcus pallens BAA-351.</title>
        <authorList>
            <consortium name="The Broad Institute Genome Sequencing Platform"/>
            <consortium name="The Broad Institute Genome Sequencing Center for Infectious Disease"/>
            <person name="Earl A.M."/>
            <person name="Gilmore M.S."/>
            <person name="Lebreton F."/>
            <person name="Walker B."/>
            <person name="Young S.K."/>
            <person name="Zeng Q."/>
            <person name="Gargeya S."/>
            <person name="Fitzgerald M."/>
            <person name="Haas B."/>
            <person name="Abouelleil A."/>
            <person name="Alvarado L."/>
            <person name="Arachchi H.M."/>
            <person name="Berlin A.M."/>
            <person name="Chapman S.B."/>
            <person name="Dewar J."/>
            <person name="Goldberg J."/>
            <person name="Griggs A."/>
            <person name="Gujja S."/>
            <person name="Hansen M."/>
            <person name="Howarth C."/>
            <person name="Imamovic A."/>
            <person name="Larimer J."/>
            <person name="McCowan C."/>
            <person name="Murphy C."/>
            <person name="Neiman D."/>
            <person name="Pearson M."/>
            <person name="Priest M."/>
            <person name="Roberts A."/>
            <person name="Saif S."/>
            <person name="Shea T."/>
            <person name="Sisk P."/>
            <person name="Sykes S."/>
            <person name="Wortman J."/>
            <person name="Nusbaum C."/>
            <person name="Birren B."/>
        </authorList>
    </citation>
    <scope>NUCLEOTIDE SEQUENCE [LARGE SCALE GENOMIC DNA]</scope>
    <source>
        <strain evidence="1 2">ATCC BAA-351</strain>
    </source>
</reference>
<dbReference type="AlphaFoldDB" id="R2QCY9"/>
<evidence type="ECO:0000313" key="1">
    <source>
        <dbReference type="EMBL" id="EOH93098.1"/>
    </source>
</evidence>
<accession>R2QCY9</accession>
<dbReference type="PATRIC" id="fig|1158607.3.peg.2730"/>
<keyword evidence="2" id="KW-1185">Reference proteome</keyword>
<protein>
    <submittedName>
        <fullName evidence="1">Uncharacterized protein</fullName>
    </submittedName>
</protein>
<dbReference type="HOGENOM" id="CLU_1842041_0_0_9"/>
<dbReference type="EMBL" id="AJAQ01000018">
    <property type="protein sequence ID" value="EOH93098.1"/>
    <property type="molecule type" value="Genomic_DNA"/>
</dbReference>
<name>R2QCY9_9ENTE</name>
<comment type="caution">
    <text evidence="1">The sequence shown here is derived from an EMBL/GenBank/DDBJ whole genome shotgun (WGS) entry which is preliminary data.</text>
</comment>
<organism evidence="1 2">
    <name type="scientific">Enterococcus pallens ATCC BAA-351</name>
    <dbReference type="NCBI Taxonomy" id="1158607"/>
    <lineage>
        <taxon>Bacteria</taxon>
        <taxon>Bacillati</taxon>
        <taxon>Bacillota</taxon>
        <taxon>Bacilli</taxon>
        <taxon>Lactobacillales</taxon>
        <taxon>Enterococcaceae</taxon>
        <taxon>Enterococcus</taxon>
    </lineage>
</organism>
<proteinExistence type="predicted"/>
<dbReference type="Proteomes" id="UP000013782">
    <property type="component" value="Unassembled WGS sequence"/>
</dbReference>
<evidence type="ECO:0000313" key="2">
    <source>
        <dbReference type="Proteomes" id="UP000013782"/>
    </source>
</evidence>
<dbReference type="eggNOG" id="ENOG5032M2U">
    <property type="taxonomic scope" value="Bacteria"/>
</dbReference>